<dbReference type="PANTHER" id="PTHR43708:SF8">
    <property type="entry name" value="OXIDOREDUCTASE"/>
    <property type="match status" value="1"/>
</dbReference>
<sequence>MTKRWKVGLVGTGYWSDKHLKAWSRIEGVEIAALCNRSRAKLEARAAEFGVPENRLYGTIDEMLEDADIDIVDIVTGPETHVEFVTKAAAAGKHIMCQKPFAPTLEDAERMVAAARDAGARLMVTENWRWLMPFQLIKRTLDEGTIGKVKAVRYIHTDYYTPRFAPSVAIPQPFFRDMPKLLFYEMGVHWFDTWRFLFGTPKRLYAETATISPHIAGEDSGVVVLGYEDFYGFLDMSWATRQKLDRPLGDAVQPVHLEQMAIDGENGTIKMYTDGRITIVNRDGTDERALAESTYLDHEESHFRLQSHFVECLETGAEFQTSGEDNLVTLRMTFGTYESAAEHRAIFFEGAGGERDEA</sequence>
<dbReference type="OrthoDB" id="9795543at2"/>
<protein>
    <submittedName>
        <fullName evidence="3">Gfo/Idh/MocA family oxidoreductase</fullName>
    </submittedName>
</protein>
<name>A0A5R9GHP9_9BACL</name>
<gene>
    <name evidence="3" type="ORF">FE782_16560</name>
</gene>
<dbReference type="GO" id="GO:0000166">
    <property type="term" value="F:nucleotide binding"/>
    <property type="evidence" value="ECO:0007669"/>
    <property type="project" value="InterPro"/>
</dbReference>
<organism evidence="3 4">
    <name type="scientific">Paenibacillus antri</name>
    <dbReference type="NCBI Taxonomy" id="2582848"/>
    <lineage>
        <taxon>Bacteria</taxon>
        <taxon>Bacillati</taxon>
        <taxon>Bacillota</taxon>
        <taxon>Bacilli</taxon>
        <taxon>Bacillales</taxon>
        <taxon>Paenibacillaceae</taxon>
        <taxon>Paenibacillus</taxon>
    </lineage>
</organism>
<feature type="domain" description="GFO/IDH/MocA-like oxidoreductase" evidence="2">
    <location>
        <begin position="134"/>
        <end position="269"/>
    </location>
</feature>
<dbReference type="Pfam" id="PF22725">
    <property type="entry name" value="GFO_IDH_MocA_C3"/>
    <property type="match status" value="1"/>
</dbReference>
<dbReference type="InterPro" id="IPR036291">
    <property type="entry name" value="NAD(P)-bd_dom_sf"/>
</dbReference>
<accession>A0A5R9GHP9</accession>
<evidence type="ECO:0000259" key="2">
    <source>
        <dbReference type="Pfam" id="PF22725"/>
    </source>
</evidence>
<dbReference type="SUPFAM" id="SSF51735">
    <property type="entry name" value="NAD(P)-binding Rossmann-fold domains"/>
    <property type="match status" value="1"/>
</dbReference>
<evidence type="ECO:0000313" key="4">
    <source>
        <dbReference type="Proteomes" id="UP000309676"/>
    </source>
</evidence>
<dbReference type="Pfam" id="PF01408">
    <property type="entry name" value="GFO_IDH_MocA"/>
    <property type="match status" value="1"/>
</dbReference>
<keyword evidence="4" id="KW-1185">Reference proteome</keyword>
<dbReference type="PANTHER" id="PTHR43708">
    <property type="entry name" value="CONSERVED EXPRESSED OXIDOREDUCTASE (EUROFUNG)"/>
    <property type="match status" value="1"/>
</dbReference>
<evidence type="ECO:0000313" key="3">
    <source>
        <dbReference type="EMBL" id="TLS51005.1"/>
    </source>
</evidence>
<dbReference type="AlphaFoldDB" id="A0A5R9GHP9"/>
<evidence type="ECO:0000259" key="1">
    <source>
        <dbReference type="Pfam" id="PF01408"/>
    </source>
</evidence>
<reference evidence="3 4" key="1">
    <citation type="submission" date="2019-05" db="EMBL/GenBank/DDBJ databases">
        <authorList>
            <person name="Narsing Rao M.P."/>
            <person name="Li W.J."/>
        </authorList>
    </citation>
    <scope>NUCLEOTIDE SEQUENCE [LARGE SCALE GENOMIC DNA]</scope>
    <source>
        <strain evidence="3 4">SYSU_K30003</strain>
    </source>
</reference>
<dbReference type="Proteomes" id="UP000309676">
    <property type="component" value="Unassembled WGS sequence"/>
</dbReference>
<dbReference type="Gene3D" id="3.30.360.10">
    <property type="entry name" value="Dihydrodipicolinate Reductase, domain 2"/>
    <property type="match status" value="1"/>
</dbReference>
<dbReference type="RefSeq" id="WP_138195357.1">
    <property type="nucleotide sequence ID" value="NZ_VCIW01000011.1"/>
</dbReference>
<dbReference type="InterPro" id="IPR000683">
    <property type="entry name" value="Gfo/Idh/MocA-like_OxRdtase_N"/>
</dbReference>
<dbReference type="SUPFAM" id="SSF55347">
    <property type="entry name" value="Glyceraldehyde-3-phosphate dehydrogenase-like, C-terminal domain"/>
    <property type="match status" value="1"/>
</dbReference>
<dbReference type="Gene3D" id="3.40.50.720">
    <property type="entry name" value="NAD(P)-binding Rossmann-like Domain"/>
    <property type="match status" value="1"/>
</dbReference>
<proteinExistence type="predicted"/>
<dbReference type="EMBL" id="VCIW01000011">
    <property type="protein sequence ID" value="TLS51005.1"/>
    <property type="molecule type" value="Genomic_DNA"/>
</dbReference>
<dbReference type="InterPro" id="IPR051317">
    <property type="entry name" value="Gfo/Idh/MocA_oxidoreduct"/>
</dbReference>
<comment type="caution">
    <text evidence="3">The sequence shown here is derived from an EMBL/GenBank/DDBJ whole genome shotgun (WGS) entry which is preliminary data.</text>
</comment>
<feature type="domain" description="Gfo/Idh/MocA-like oxidoreductase N-terminal" evidence="1">
    <location>
        <begin position="6"/>
        <end position="125"/>
    </location>
</feature>
<dbReference type="InterPro" id="IPR055170">
    <property type="entry name" value="GFO_IDH_MocA-like_dom"/>
</dbReference>